<feature type="compositionally biased region" description="Polar residues" evidence="1">
    <location>
        <begin position="776"/>
        <end position="800"/>
    </location>
</feature>
<feature type="compositionally biased region" description="Low complexity" evidence="1">
    <location>
        <begin position="483"/>
        <end position="501"/>
    </location>
</feature>
<organism evidence="3 4">
    <name type="scientific">Discostella pseudostelligera</name>
    <dbReference type="NCBI Taxonomy" id="259834"/>
    <lineage>
        <taxon>Eukaryota</taxon>
        <taxon>Sar</taxon>
        <taxon>Stramenopiles</taxon>
        <taxon>Ochrophyta</taxon>
        <taxon>Bacillariophyta</taxon>
        <taxon>Coscinodiscophyceae</taxon>
        <taxon>Thalassiosirophycidae</taxon>
        <taxon>Stephanodiscales</taxon>
        <taxon>Stephanodiscaceae</taxon>
        <taxon>Discostella</taxon>
    </lineage>
</organism>
<feature type="compositionally biased region" description="Low complexity" evidence="1">
    <location>
        <begin position="529"/>
        <end position="539"/>
    </location>
</feature>
<reference evidence="3 4" key="1">
    <citation type="submission" date="2024-10" db="EMBL/GenBank/DDBJ databases">
        <title>Updated reference genomes for cyclostephanoid diatoms.</title>
        <authorList>
            <person name="Roberts W.R."/>
            <person name="Alverson A.J."/>
        </authorList>
    </citation>
    <scope>NUCLEOTIDE SEQUENCE [LARGE SCALE GENOMIC DNA]</scope>
    <source>
        <strain evidence="3 4">AJA232-27</strain>
    </source>
</reference>
<keyword evidence="4" id="KW-1185">Reference proteome</keyword>
<keyword evidence="2" id="KW-1133">Transmembrane helix</keyword>
<feature type="transmembrane region" description="Helical" evidence="2">
    <location>
        <begin position="884"/>
        <end position="901"/>
    </location>
</feature>
<accession>A0ABD3LXJ3</accession>
<dbReference type="AlphaFoldDB" id="A0ABD3LXJ3"/>
<feature type="region of interest" description="Disordered" evidence="1">
    <location>
        <begin position="317"/>
        <end position="354"/>
    </location>
</feature>
<feature type="region of interest" description="Disordered" evidence="1">
    <location>
        <begin position="743"/>
        <end position="807"/>
    </location>
</feature>
<feature type="compositionally biased region" description="Low complexity" evidence="1">
    <location>
        <begin position="643"/>
        <end position="661"/>
    </location>
</feature>
<feature type="region of interest" description="Disordered" evidence="1">
    <location>
        <begin position="88"/>
        <end position="116"/>
    </location>
</feature>
<feature type="compositionally biased region" description="Acidic residues" evidence="1">
    <location>
        <begin position="417"/>
        <end position="426"/>
    </location>
</feature>
<protein>
    <submittedName>
        <fullName evidence="3">Uncharacterized protein</fullName>
    </submittedName>
</protein>
<proteinExistence type="predicted"/>
<feature type="compositionally biased region" description="Polar residues" evidence="1">
    <location>
        <begin position="749"/>
        <end position="760"/>
    </location>
</feature>
<feature type="compositionally biased region" description="Polar residues" evidence="1">
    <location>
        <begin position="270"/>
        <end position="288"/>
    </location>
</feature>
<sequence>MVKDLGEDSLAVDMHDGRVLHSRDLSMMMKSKSRIKATSSSSSGCAVARSCACCAVFIFVATSPTTPTSNNIISWRTIMFVEAISSSDNGSGSFNTSSRSSVSTTNNNDDDDDNNAPFLVMSEILLDDASNANSNGSHATSAANNSDSNDIISSQASTTSENDKGVSSSSTASSEAVEAVVARDENGSVMGGAGAGRDVRQKIMDTSAVEGVGSGGGGGSDTEEEDEGDYNNPAGAEVANSAFPASASSLLRQSPLSSNANAAFTKSTKTISVSDSNVSPPTTSSQPLRTLKRLQAMLDDTDYATTTADKLWTSKDRAKYRRTRRTEQHQQRQHREQDEFEGQNSDARKFRHLERQRIIREEQERRKELVEQQQRRRQQQEQLQLQQRQRQQQQIQAQQQSQQQLKPQFDETAASDFTDDDTDDTDGYYGGGYGGSGGFELPNLPVYLSDGETDDFSEEMEGSDPSPPPLSSKFANPPGINAQQHNQQQQQQQHGFHQGMQPKMHPPPPGRMGQNSRGMSQPYYIHPEQQQAQNQVGQQSPTQYESSNGPYQNYRQQYPPYLQQQQNQALPQSSQQYQYGQNPRQQQVTMQDSHQQQYAAWAQAASAAAAAAANGFYYPLPPPPPHPTTAQTPFQLAQQHAMSQEQHQLSQAQQPHPQSSSYTQQYPGSISRSHQHQAASYVAAQHLQHLYQAQQQYGGGGGPTVLPLRPGGMFYPQPPPPPPQQASQESANIYQRHDNISEESPMSWPIQQPQQHYNSQFEDDDRWVGGEGGLDSSPNIATEQTSTISSPLSASEQNGGASTTATFTSTSKTMGVKSAFISPPPPSTMTPSGISSSSIRTGTATVAGLVESSMNTEGSQLDDDSEILIAGAGTKITFDSIHKLIFATMSMALLSYCAVSPRSLPFPEYNRLFLQNLSIVGIGAAIAPIVLFLGAFDGRYNNINSAIGTFHVSFTLGYALAFVSEIIVTTAVRLGVFKVWEPQIFSLTPKVPSIILPWVLREKHYKPKRITLFAADFGASCIASPIIEEYLKLRLVQWTCKLPRNFKLIKKVHKSSRRRKKQYSLQPVRSVDAQQVTNINCYVTQMLAASLGLKLFDATRRILMYTKETDENKLTYAICRGTFPIHELCGTMTALLLARRDVLGVNLPLWKILGPAVFLHGMANFRGMKPIFKWNSSTPWSEMQLNQLRQGSDPTWKQLLPKTYAKLVWLTILCRVFGFCMKNYYLIGRQAMKRTTTYSGKLHAFNAKLQTDAMLKRAKND</sequence>
<keyword evidence="2" id="KW-0812">Transmembrane</keyword>
<evidence type="ECO:0000313" key="3">
    <source>
        <dbReference type="EMBL" id="KAL3756468.1"/>
    </source>
</evidence>
<gene>
    <name evidence="3" type="ORF">ACHAWU_009862</name>
</gene>
<feature type="compositionally biased region" description="Polar residues" evidence="1">
    <location>
        <begin position="540"/>
        <end position="549"/>
    </location>
</feature>
<evidence type="ECO:0000313" key="4">
    <source>
        <dbReference type="Proteomes" id="UP001530293"/>
    </source>
</evidence>
<feature type="compositionally biased region" description="Acidic residues" evidence="1">
    <location>
        <begin position="451"/>
        <end position="462"/>
    </location>
</feature>
<feature type="compositionally biased region" description="Low complexity" evidence="1">
    <location>
        <begin position="394"/>
        <end position="416"/>
    </location>
</feature>
<feature type="compositionally biased region" description="Low complexity" evidence="1">
    <location>
        <begin position="166"/>
        <end position="180"/>
    </location>
</feature>
<feature type="compositionally biased region" description="Gly residues" evidence="1">
    <location>
        <begin position="428"/>
        <end position="438"/>
    </location>
</feature>
<feature type="region of interest" description="Disordered" evidence="1">
    <location>
        <begin position="270"/>
        <end position="289"/>
    </location>
</feature>
<feature type="region of interest" description="Disordered" evidence="1">
    <location>
        <begin position="130"/>
        <end position="234"/>
    </location>
</feature>
<feature type="transmembrane region" description="Helical" evidence="2">
    <location>
        <begin position="913"/>
        <end position="936"/>
    </location>
</feature>
<feature type="compositionally biased region" description="Low complexity" evidence="1">
    <location>
        <begin position="141"/>
        <end position="157"/>
    </location>
</feature>
<dbReference type="Proteomes" id="UP001530293">
    <property type="component" value="Unassembled WGS sequence"/>
</dbReference>
<feature type="compositionally biased region" description="Polar residues" evidence="1">
    <location>
        <begin position="662"/>
        <end position="678"/>
    </location>
</feature>
<feature type="compositionally biased region" description="Polar residues" evidence="1">
    <location>
        <begin position="130"/>
        <end position="140"/>
    </location>
</feature>
<feature type="compositionally biased region" description="Low complexity" evidence="1">
    <location>
        <begin position="550"/>
        <end position="587"/>
    </location>
</feature>
<feature type="region of interest" description="Disordered" evidence="1">
    <location>
        <begin position="394"/>
        <end position="592"/>
    </location>
</feature>
<keyword evidence="2" id="KW-0472">Membrane</keyword>
<dbReference type="EMBL" id="JALLBG020000303">
    <property type="protein sequence ID" value="KAL3756468.1"/>
    <property type="molecule type" value="Genomic_DNA"/>
</dbReference>
<evidence type="ECO:0000256" key="2">
    <source>
        <dbReference type="SAM" id="Phobius"/>
    </source>
</evidence>
<feature type="transmembrane region" description="Helical" evidence="2">
    <location>
        <begin position="1142"/>
        <end position="1163"/>
    </location>
</feature>
<feature type="transmembrane region" description="Helical" evidence="2">
    <location>
        <begin position="1207"/>
        <end position="1225"/>
    </location>
</feature>
<name>A0ABD3LXJ3_9STRA</name>
<evidence type="ECO:0000256" key="1">
    <source>
        <dbReference type="SAM" id="MobiDB-lite"/>
    </source>
</evidence>
<feature type="transmembrane region" description="Helical" evidence="2">
    <location>
        <begin position="956"/>
        <end position="976"/>
    </location>
</feature>
<comment type="caution">
    <text evidence="3">The sequence shown here is derived from an EMBL/GenBank/DDBJ whole genome shotgun (WGS) entry which is preliminary data.</text>
</comment>
<feature type="compositionally biased region" description="Low complexity" evidence="1">
    <location>
        <begin position="89"/>
        <end position="107"/>
    </location>
</feature>
<feature type="compositionally biased region" description="Basic and acidic residues" evidence="1">
    <location>
        <begin position="325"/>
        <end position="337"/>
    </location>
</feature>
<feature type="region of interest" description="Disordered" evidence="1">
    <location>
        <begin position="618"/>
        <end position="680"/>
    </location>
</feature>
<feature type="region of interest" description="Disordered" evidence="1">
    <location>
        <begin position="695"/>
        <end position="731"/>
    </location>
</feature>